<reference evidence="2 3" key="1">
    <citation type="submission" date="2015-07" db="EMBL/GenBank/DDBJ databases">
        <title>The genome of Melipona quadrifasciata.</title>
        <authorList>
            <person name="Pan H."/>
            <person name="Kapheim K."/>
        </authorList>
    </citation>
    <scope>NUCLEOTIDE SEQUENCE [LARGE SCALE GENOMIC DNA]</scope>
    <source>
        <strain evidence="2">0111107301</strain>
        <tissue evidence="2">Whole body</tissue>
    </source>
</reference>
<dbReference type="Proteomes" id="UP000053105">
    <property type="component" value="Unassembled WGS sequence"/>
</dbReference>
<evidence type="ECO:0000256" key="1">
    <source>
        <dbReference type="SAM" id="MobiDB-lite"/>
    </source>
</evidence>
<sequence>ITAPRRILQSPKDYESPTRPLRQAGQICPLLFSPGTGITGMITSPFASSDSLTNDVTRDHSDGIWNESQATVLQADSLALLTPSSRRRHLLLLQHQQRSSMDTEALDIEESMESRPSSPRIRLEPATPIQPLTPRQLLLSVESAVTPLNGRPRSGFRRQSPGPPLSQPQSQSSSEFGLSLARTDSGGRTNTDLSETSTTEDYVTANTSTETGTTTGTSATTSSWSRPPQTSSAAASASASATATAAEGSSFESASSIYSLARSEAVVEEPCSPPPILEETEIPFGLEVPPSPARSTSSSSSGSYDLKDAMTDPGQELEQQTAPPSGHTSETELDHDEGHRSSSGGYAESPPDLRGWTEEERRRRRKTFTLDFLGSAAGIERGAELYGENVEVSPTPSHRHRPRGKSTSARSPHKNNRKRETVQQSPQKEDWRVEQTEDGGHVPTSDDSSCSHHYHMHHHHHHHMHREGADGRHRRTRESPRRKTTGYVSARRRSNEVSDAVEEL</sequence>
<evidence type="ECO:0000313" key="2">
    <source>
        <dbReference type="EMBL" id="KOX72563.1"/>
    </source>
</evidence>
<gene>
    <name evidence="2" type="ORF">WN51_02092</name>
</gene>
<proteinExistence type="predicted"/>
<feature type="non-terminal residue" evidence="2">
    <location>
        <position position="1"/>
    </location>
</feature>
<evidence type="ECO:0000313" key="3">
    <source>
        <dbReference type="Proteomes" id="UP000053105"/>
    </source>
</evidence>
<dbReference type="OrthoDB" id="7615965at2759"/>
<dbReference type="PANTHER" id="PTHR47644">
    <property type="entry name" value="AGAP008221-PA"/>
    <property type="match status" value="1"/>
</dbReference>
<feature type="region of interest" description="Disordered" evidence="1">
    <location>
        <begin position="147"/>
        <end position="504"/>
    </location>
</feature>
<feature type="compositionally biased region" description="Basic and acidic residues" evidence="1">
    <location>
        <begin position="329"/>
        <end position="340"/>
    </location>
</feature>
<feature type="compositionally biased region" description="Low complexity" evidence="1">
    <location>
        <begin position="230"/>
        <end position="256"/>
    </location>
</feature>
<feature type="compositionally biased region" description="Low complexity" evidence="1">
    <location>
        <begin position="204"/>
        <end position="223"/>
    </location>
</feature>
<keyword evidence="3" id="KW-1185">Reference proteome</keyword>
<feature type="compositionally biased region" description="Low complexity" evidence="1">
    <location>
        <begin position="293"/>
        <end position="303"/>
    </location>
</feature>
<name>A0A0M8ZZ43_9HYME</name>
<feature type="compositionally biased region" description="Polar residues" evidence="1">
    <location>
        <begin position="317"/>
        <end position="328"/>
    </location>
</feature>
<accession>A0A0M8ZZ43</accession>
<feature type="compositionally biased region" description="Basic residues" evidence="1">
    <location>
        <begin position="452"/>
        <end position="465"/>
    </location>
</feature>
<feature type="region of interest" description="Disordered" evidence="1">
    <location>
        <begin position="1"/>
        <end position="21"/>
    </location>
</feature>
<feature type="compositionally biased region" description="Basic and acidic residues" evidence="1">
    <location>
        <begin position="427"/>
        <end position="440"/>
    </location>
</feature>
<organism evidence="2 3">
    <name type="scientific">Melipona quadrifasciata</name>
    <dbReference type="NCBI Taxonomy" id="166423"/>
    <lineage>
        <taxon>Eukaryota</taxon>
        <taxon>Metazoa</taxon>
        <taxon>Ecdysozoa</taxon>
        <taxon>Arthropoda</taxon>
        <taxon>Hexapoda</taxon>
        <taxon>Insecta</taxon>
        <taxon>Pterygota</taxon>
        <taxon>Neoptera</taxon>
        <taxon>Endopterygota</taxon>
        <taxon>Hymenoptera</taxon>
        <taxon>Apocrita</taxon>
        <taxon>Aculeata</taxon>
        <taxon>Apoidea</taxon>
        <taxon>Anthophila</taxon>
        <taxon>Apidae</taxon>
        <taxon>Melipona</taxon>
    </lineage>
</organism>
<protein>
    <submittedName>
        <fullName evidence="2">Uncharacterized protein</fullName>
    </submittedName>
</protein>
<dbReference type="AlphaFoldDB" id="A0A0M8ZZ43"/>
<feature type="region of interest" description="Disordered" evidence="1">
    <location>
        <begin position="95"/>
        <end position="135"/>
    </location>
</feature>
<dbReference type="EMBL" id="KQ435817">
    <property type="protein sequence ID" value="KOX72563.1"/>
    <property type="molecule type" value="Genomic_DNA"/>
</dbReference>
<dbReference type="PANTHER" id="PTHR47644:SF1">
    <property type="entry name" value="PDZ DOMAIN-CONTAINING PROTEIN"/>
    <property type="match status" value="1"/>
</dbReference>
<dbReference type="STRING" id="166423.A0A0M8ZZ43"/>
<feature type="compositionally biased region" description="Basic and acidic residues" evidence="1">
    <location>
        <begin position="466"/>
        <end position="481"/>
    </location>
</feature>
<feature type="compositionally biased region" description="Polar residues" evidence="1">
    <location>
        <begin position="186"/>
        <end position="201"/>
    </location>
</feature>